<dbReference type="Proteomes" id="UP000613160">
    <property type="component" value="Unassembled WGS sequence"/>
</dbReference>
<comment type="caution">
    <text evidence="1">The sequence shown here is derived from an EMBL/GenBank/DDBJ whole genome shotgun (WGS) entry which is preliminary data.</text>
</comment>
<accession>A0A917D9G9</accession>
<dbReference type="AlphaFoldDB" id="A0A917D9G9"/>
<keyword evidence="2" id="KW-1185">Reference proteome</keyword>
<organism evidence="1 2">
    <name type="scientific">Aureimonas glaciei</name>
    <dbReference type="NCBI Taxonomy" id="1776957"/>
    <lineage>
        <taxon>Bacteria</taxon>
        <taxon>Pseudomonadati</taxon>
        <taxon>Pseudomonadota</taxon>
        <taxon>Alphaproteobacteria</taxon>
        <taxon>Hyphomicrobiales</taxon>
        <taxon>Aurantimonadaceae</taxon>
        <taxon>Aureimonas</taxon>
    </lineage>
</organism>
<gene>
    <name evidence="1" type="ORF">GCM10011335_15160</name>
</gene>
<reference evidence="1" key="1">
    <citation type="journal article" date="2014" name="Int. J. Syst. Evol. Microbiol.">
        <title>Complete genome sequence of Corynebacterium casei LMG S-19264T (=DSM 44701T), isolated from a smear-ripened cheese.</title>
        <authorList>
            <consortium name="US DOE Joint Genome Institute (JGI-PGF)"/>
            <person name="Walter F."/>
            <person name="Albersmeier A."/>
            <person name="Kalinowski J."/>
            <person name="Ruckert C."/>
        </authorList>
    </citation>
    <scope>NUCLEOTIDE SEQUENCE</scope>
    <source>
        <strain evidence="1">CGMCC 1.15493</strain>
    </source>
</reference>
<dbReference type="EMBL" id="BMJJ01000003">
    <property type="protein sequence ID" value="GGD13300.1"/>
    <property type="molecule type" value="Genomic_DNA"/>
</dbReference>
<reference evidence="1" key="2">
    <citation type="submission" date="2020-09" db="EMBL/GenBank/DDBJ databases">
        <authorList>
            <person name="Sun Q."/>
            <person name="Zhou Y."/>
        </authorList>
    </citation>
    <scope>NUCLEOTIDE SEQUENCE</scope>
    <source>
        <strain evidence="1">CGMCC 1.15493</strain>
    </source>
</reference>
<dbReference type="RefSeq" id="WP_188849984.1">
    <property type="nucleotide sequence ID" value="NZ_BMJJ01000003.1"/>
</dbReference>
<protein>
    <submittedName>
        <fullName evidence="1">Uncharacterized protein</fullName>
    </submittedName>
</protein>
<evidence type="ECO:0000313" key="2">
    <source>
        <dbReference type="Proteomes" id="UP000613160"/>
    </source>
</evidence>
<name>A0A917D9G9_9HYPH</name>
<proteinExistence type="predicted"/>
<evidence type="ECO:0000313" key="1">
    <source>
        <dbReference type="EMBL" id="GGD13300.1"/>
    </source>
</evidence>
<sequence length="78" mass="8224">MLKFLSILLAALIGGGIFAVGRWYVYAEYSATPYDEVGIALNGTMPAPLNAWACARLHARFPGALPPLGCAAEGGGWR</sequence>